<evidence type="ECO:0000259" key="2">
    <source>
        <dbReference type="Pfam" id="PF13579"/>
    </source>
</evidence>
<dbReference type="AlphaFoldDB" id="A0A2K2FJX4"/>
<sequence>MKKVLMIAYSFPPAGGPGVQRTSKFVKYLRDFGWEPVVFTRDTENMPLRDDSLLKDIPEGIATIRVKSWDISAHKGIRGLMGKVISRKILIPDSERLWQIFEQKKAAEAVINEKIDMIYTTSLPYSSHLMGLYLKKRFPSIPWVADFRDEWTNNPYILDNPYNPLRMRIERKMERNVLKAADCLITNTPVMLRNFIEKNPDLELKDKFFAISNGYDSDDFKHIASEKQKNDKFTITYTGSFYGRRKPDIFFEALHQLLSEGKIDRKKLLVKLIGNFKQDHIKQLLDRYMLQEVVAVSPYMKHDECISNMIASDCLLLIEGGGPGAEAFYTGKVFEYMTTGRPIIAIIPAKGAAAQVIRETKTGYISDVNDVQGAKDNIIKLYTAWLENENIFSPDFNAIRRFDRRALTEELSKVFEKAESRVKR</sequence>
<protein>
    <submittedName>
        <fullName evidence="3">Glycosyl transferase</fullName>
    </submittedName>
</protein>
<dbReference type="Gene3D" id="3.40.50.2000">
    <property type="entry name" value="Glycogen Phosphorylase B"/>
    <property type="match status" value="2"/>
</dbReference>
<dbReference type="InterPro" id="IPR001296">
    <property type="entry name" value="Glyco_trans_1"/>
</dbReference>
<dbReference type="KEGG" id="cthd:CDO33_18250"/>
<evidence type="ECO:0000259" key="1">
    <source>
        <dbReference type="Pfam" id="PF00534"/>
    </source>
</evidence>
<evidence type="ECO:0000313" key="3">
    <source>
        <dbReference type="EMBL" id="PNT99065.1"/>
    </source>
</evidence>
<dbReference type="PANTHER" id="PTHR12526">
    <property type="entry name" value="GLYCOSYLTRANSFERASE"/>
    <property type="match status" value="1"/>
</dbReference>
<gene>
    <name evidence="3" type="ORF">CDQ84_09425</name>
</gene>
<dbReference type="EMBL" id="NIOJ01000021">
    <property type="protein sequence ID" value="PNT99065.1"/>
    <property type="molecule type" value="Genomic_DNA"/>
</dbReference>
<comment type="caution">
    <text evidence="3">The sequence shown here is derived from an EMBL/GenBank/DDBJ whole genome shotgun (WGS) entry which is preliminary data.</text>
</comment>
<dbReference type="RefSeq" id="WP_103081489.1">
    <property type="nucleotide sequence ID" value="NZ_CP021850.1"/>
</dbReference>
<dbReference type="Proteomes" id="UP000236151">
    <property type="component" value="Unassembled WGS sequence"/>
</dbReference>
<dbReference type="PANTHER" id="PTHR12526:SF630">
    <property type="entry name" value="GLYCOSYLTRANSFERASE"/>
    <property type="match status" value="1"/>
</dbReference>
<accession>A0A2K2FJX4</accession>
<name>A0A2K2FJX4_9CLOT</name>
<dbReference type="GO" id="GO:0016757">
    <property type="term" value="F:glycosyltransferase activity"/>
    <property type="evidence" value="ECO:0007669"/>
    <property type="project" value="InterPro"/>
</dbReference>
<proteinExistence type="predicted"/>
<feature type="domain" description="Glycosyltransferase subfamily 4-like N-terminal" evidence="2">
    <location>
        <begin position="20"/>
        <end position="200"/>
    </location>
</feature>
<dbReference type="SUPFAM" id="SSF53756">
    <property type="entry name" value="UDP-Glycosyltransferase/glycogen phosphorylase"/>
    <property type="match status" value="1"/>
</dbReference>
<keyword evidence="4" id="KW-1185">Reference proteome</keyword>
<feature type="domain" description="Glycosyl transferase family 1" evidence="1">
    <location>
        <begin position="222"/>
        <end position="385"/>
    </location>
</feature>
<dbReference type="InterPro" id="IPR028098">
    <property type="entry name" value="Glyco_trans_4-like_N"/>
</dbReference>
<evidence type="ECO:0000313" key="4">
    <source>
        <dbReference type="Proteomes" id="UP000236151"/>
    </source>
</evidence>
<keyword evidence="3" id="KW-0808">Transferase</keyword>
<dbReference type="OrthoDB" id="9794575at2"/>
<organism evidence="3 4">
    <name type="scientific">Clostridium thermosuccinogenes</name>
    <dbReference type="NCBI Taxonomy" id="84032"/>
    <lineage>
        <taxon>Bacteria</taxon>
        <taxon>Bacillati</taxon>
        <taxon>Bacillota</taxon>
        <taxon>Clostridia</taxon>
        <taxon>Eubacteriales</taxon>
        <taxon>Clostridiaceae</taxon>
        <taxon>Clostridium</taxon>
    </lineage>
</organism>
<dbReference type="Pfam" id="PF00534">
    <property type="entry name" value="Glycos_transf_1"/>
    <property type="match status" value="1"/>
</dbReference>
<reference evidence="4" key="1">
    <citation type="submission" date="2017-06" db="EMBL/GenBank/DDBJ databases">
        <title>Investigating the central metabolism of Clostridium thermosuccinogenes.</title>
        <authorList>
            <person name="Koendjbiharie J.G."/>
            <person name="Van Kranenburg R."/>
            <person name="Vriesendorp B."/>
        </authorList>
    </citation>
    <scope>NUCLEOTIDE SEQUENCE [LARGE SCALE GENOMIC DNA]</scope>
    <source>
        <strain evidence="4">DSM 5806</strain>
    </source>
</reference>
<dbReference type="Pfam" id="PF13579">
    <property type="entry name" value="Glyco_trans_4_4"/>
    <property type="match status" value="1"/>
</dbReference>